<evidence type="ECO:0000313" key="1">
    <source>
        <dbReference type="EMBL" id="KAK7478802.1"/>
    </source>
</evidence>
<accession>A0ABD0JVX5</accession>
<dbReference type="Proteomes" id="UP001519460">
    <property type="component" value="Unassembled WGS sequence"/>
</dbReference>
<comment type="caution">
    <text evidence="1">The sequence shown here is derived from an EMBL/GenBank/DDBJ whole genome shotgun (WGS) entry which is preliminary data.</text>
</comment>
<protein>
    <submittedName>
        <fullName evidence="1">Uncharacterized protein</fullName>
    </submittedName>
</protein>
<dbReference type="AlphaFoldDB" id="A0ABD0JVX5"/>
<name>A0ABD0JVX5_9CAEN</name>
<reference evidence="1 2" key="1">
    <citation type="journal article" date="2023" name="Sci. Data">
        <title>Genome assembly of the Korean intertidal mud-creeper Batillaria attramentaria.</title>
        <authorList>
            <person name="Patra A.K."/>
            <person name="Ho P.T."/>
            <person name="Jun S."/>
            <person name="Lee S.J."/>
            <person name="Kim Y."/>
            <person name="Won Y.J."/>
        </authorList>
    </citation>
    <scope>NUCLEOTIDE SEQUENCE [LARGE SCALE GENOMIC DNA]</scope>
    <source>
        <strain evidence="1">Wonlab-2016</strain>
    </source>
</reference>
<proteinExistence type="predicted"/>
<organism evidence="1 2">
    <name type="scientific">Batillaria attramentaria</name>
    <dbReference type="NCBI Taxonomy" id="370345"/>
    <lineage>
        <taxon>Eukaryota</taxon>
        <taxon>Metazoa</taxon>
        <taxon>Spiralia</taxon>
        <taxon>Lophotrochozoa</taxon>
        <taxon>Mollusca</taxon>
        <taxon>Gastropoda</taxon>
        <taxon>Caenogastropoda</taxon>
        <taxon>Sorbeoconcha</taxon>
        <taxon>Cerithioidea</taxon>
        <taxon>Batillariidae</taxon>
        <taxon>Batillaria</taxon>
    </lineage>
</organism>
<gene>
    <name evidence="1" type="ORF">BaRGS_00029901</name>
</gene>
<dbReference type="EMBL" id="JACVVK020000316">
    <property type="protein sequence ID" value="KAK7478802.1"/>
    <property type="molecule type" value="Genomic_DNA"/>
</dbReference>
<keyword evidence="2" id="KW-1185">Reference proteome</keyword>
<evidence type="ECO:0000313" key="2">
    <source>
        <dbReference type="Proteomes" id="UP001519460"/>
    </source>
</evidence>
<sequence length="194" mass="22188">MWTSSRDDTTESSTDLAALQTVNCLSCGLLPETIQPNRPQTWLLYRQTACHVDFFQRRYNRIVHRPGCSTDSKLLVMDDTTESSTDLAALQTVNCLSCGLLPETIQPNRPQTWLLYRQTACHVDFFQRRYNRIVHRPGCSTDSKLLVMWTSSRHDTTESSTDLAALQTVNCLSCGLLPETIQSNRPQTWLLYRQ</sequence>